<dbReference type="Pfam" id="PF05229">
    <property type="entry name" value="SCPU"/>
    <property type="match status" value="1"/>
</dbReference>
<feature type="domain" description="Spore coat protein U/FanG" evidence="1">
    <location>
        <begin position="31"/>
        <end position="176"/>
    </location>
</feature>
<dbReference type="AlphaFoldDB" id="A0A6S7AH29"/>
<dbReference type="RefSeq" id="WP_175170897.1">
    <property type="nucleotide sequence ID" value="NZ_CADIJQ010000008.1"/>
</dbReference>
<dbReference type="InterPro" id="IPR007893">
    <property type="entry name" value="Spore_coat_U/FanG"/>
</dbReference>
<dbReference type="Proteomes" id="UP000494269">
    <property type="component" value="Unassembled WGS sequence"/>
</dbReference>
<dbReference type="SMART" id="SM00972">
    <property type="entry name" value="SCPU"/>
    <property type="match status" value="1"/>
</dbReference>
<keyword evidence="3" id="KW-1185">Reference proteome</keyword>
<organism evidence="2 3">
    <name type="scientific">Achromobacter kerstersii</name>
    <dbReference type="NCBI Taxonomy" id="1353890"/>
    <lineage>
        <taxon>Bacteria</taxon>
        <taxon>Pseudomonadati</taxon>
        <taxon>Pseudomonadota</taxon>
        <taxon>Betaproteobacteria</taxon>
        <taxon>Burkholderiales</taxon>
        <taxon>Alcaligenaceae</taxon>
        <taxon>Achromobacter</taxon>
    </lineage>
</organism>
<dbReference type="EMBL" id="CADIJQ010000008">
    <property type="protein sequence ID" value="CAB3726758.1"/>
    <property type="molecule type" value="Genomic_DNA"/>
</dbReference>
<accession>A0A6S7AH29</accession>
<dbReference type="InterPro" id="IPR053167">
    <property type="entry name" value="Spore_coat_component"/>
</dbReference>
<reference evidence="2 3" key="1">
    <citation type="submission" date="2020-04" db="EMBL/GenBank/DDBJ databases">
        <authorList>
            <person name="De Canck E."/>
        </authorList>
    </citation>
    <scope>NUCLEOTIDE SEQUENCE [LARGE SCALE GENOMIC DNA]</scope>
    <source>
        <strain evidence="2 3">LMG 3441</strain>
    </source>
</reference>
<gene>
    <name evidence="2" type="ORF">LMG3441_04304</name>
</gene>
<evidence type="ECO:0000259" key="1">
    <source>
        <dbReference type="Pfam" id="PF05229"/>
    </source>
</evidence>
<dbReference type="PANTHER" id="PTHR37089:SF3">
    <property type="entry name" value="EXPORTED PROTEIN"/>
    <property type="match status" value="1"/>
</dbReference>
<proteinExistence type="predicted"/>
<dbReference type="PANTHER" id="PTHR37089">
    <property type="entry name" value="PROTEIN U-RELATED"/>
    <property type="match status" value="1"/>
</dbReference>
<name>A0A6S7AH29_9BURK</name>
<evidence type="ECO:0000313" key="3">
    <source>
        <dbReference type="Proteomes" id="UP000494269"/>
    </source>
</evidence>
<evidence type="ECO:0000313" key="2">
    <source>
        <dbReference type="EMBL" id="CAB3726758.1"/>
    </source>
</evidence>
<protein>
    <recommendedName>
        <fullName evidence="1">Spore coat protein U/FanG domain-containing protein</fullName>
    </recommendedName>
</protein>
<sequence>MKRSNISASMIAVAMMVLLPVGGAVADIGGQVMVRLNVESGCEINGKLAANGNGNDFGMLDFGRTSPTWTNVLTAQVATAGGGLVVTCDASVDEVAVSIDGGLSGSRKLSHINGGTIDYQVYRDAARSEVFVVDQQHSYRLAGGNAVPIPVYGAIPPFSGGAGKEKGLYTDVMTVTLSF</sequence>